<evidence type="ECO:0000256" key="1">
    <source>
        <dbReference type="ARBA" id="ARBA00006987"/>
    </source>
</evidence>
<dbReference type="PANTHER" id="PTHR42928:SF5">
    <property type="entry name" value="BLR1237 PROTEIN"/>
    <property type="match status" value="1"/>
</dbReference>
<name>A0A6B2QZV6_9BURK</name>
<gene>
    <name evidence="3" type="ORF">G3I67_08535</name>
</gene>
<comment type="caution">
    <text evidence="3">The sequence shown here is derived from an EMBL/GenBank/DDBJ whole genome shotgun (WGS) entry which is preliminary data.</text>
</comment>
<organism evidence="3">
    <name type="scientific">Sheuella amnicola</name>
    <dbReference type="NCBI Taxonomy" id="2707330"/>
    <lineage>
        <taxon>Bacteria</taxon>
        <taxon>Pseudomonadati</taxon>
        <taxon>Pseudomonadota</taxon>
        <taxon>Betaproteobacteria</taxon>
        <taxon>Burkholderiales</taxon>
        <taxon>Alcaligenaceae</taxon>
        <taxon>Sheuella</taxon>
    </lineage>
</organism>
<dbReference type="SUPFAM" id="SSF53850">
    <property type="entry name" value="Periplasmic binding protein-like II"/>
    <property type="match status" value="1"/>
</dbReference>
<dbReference type="Pfam" id="PF03401">
    <property type="entry name" value="TctC"/>
    <property type="match status" value="1"/>
</dbReference>
<dbReference type="EMBL" id="JAAGRN010000005">
    <property type="protein sequence ID" value="NDY83278.1"/>
    <property type="molecule type" value="Genomic_DNA"/>
</dbReference>
<dbReference type="Gene3D" id="3.40.190.10">
    <property type="entry name" value="Periplasmic binding protein-like II"/>
    <property type="match status" value="1"/>
</dbReference>
<keyword evidence="2" id="KW-0732">Signal</keyword>
<dbReference type="CDD" id="cd07012">
    <property type="entry name" value="PBP2_Bug_TTT"/>
    <property type="match status" value="1"/>
</dbReference>
<dbReference type="InterPro" id="IPR005064">
    <property type="entry name" value="BUG"/>
</dbReference>
<dbReference type="RefSeq" id="WP_163654300.1">
    <property type="nucleotide sequence ID" value="NZ_JAAGRN010000005.1"/>
</dbReference>
<sequence length="326" mass="34367">MNKLKKALFSLILSPFALIPWGAQAQADYPNKPITIVVPFAPGGNLDVSARIVTPEMSKILGQSIIIENKAGAGGAIGHQAIARANPDGYTLVTTANGSFTVTPRLQPGKRPFEPGEFTPVGMIGITPCVIEVLATSKFKNLDDFIKYAKANPGKVTVGHSGNGTTNHVAILLFEEAAGIKLNVIPYKGSAPALSDLLGGQIDAVVDQLPSSLNHLRGGKLKALAMTVPKRSVDLPDVPTLDESGFKGFDVATASGFLAPANTPAPVIEKLNAALNQSLANKDVQNRLLGLGSEPSPMTTAQYRDFLMREDAKAEALLQRGTLKPE</sequence>
<comment type="similarity">
    <text evidence="1">Belongs to the UPF0065 (bug) family.</text>
</comment>
<evidence type="ECO:0000256" key="2">
    <source>
        <dbReference type="SAM" id="SignalP"/>
    </source>
</evidence>
<dbReference type="AlphaFoldDB" id="A0A6B2QZV6"/>
<proteinExistence type="inferred from homology"/>
<accession>A0A6B2QZV6</accession>
<dbReference type="PANTHER" id="PTHR42928">
    <property type="entry name" value="TRICARBOXYLATE-BINDING PROTEIN"/>
    <property type="match status" value="1"/>
</dbReference>
<evidence type="ECO:0000313" key="3">
    <source>
        <dbReference type="EMBL" id="NDY83278.1"/>
    </source>
</evidence>
<feature type="signal peptide" evidence="2">
    <location>
        <begin position="1"/>
        <end position="25"/>
    </location>
</feature>
<feature type="chain" id="PRO_5025573213" evidence="2">
    <location>
        <begin position="26"/>
        <end position="326"/>
    </location>
</feature>
<protein>
    <submittedName>
        <fullName evidence="3">Tripartite tricarboxylate transporter substrate binding protein</fullName>
    </submittedName>
</protein>
<dbReference type="Gene3D" id="3.40.190.150">
    <property type="entry name" value="Bordetella uptake gene, domain 1"/>
    <property type="match status" value="1"/>
</dbReference>
<dbReference type="InterPro" id="IPR042100">
    <property type="entry name" value="Bug_dom1"/>
</dbReference>
<dbReference type="PIRSF" id="PIRSF017082">
    <property type="entry name" value="YflP"/>
    <property type="match status" value="1"/>
</dbReference>
<reference evidence="3" key="1">
    <citation type="submission" date="2020-02" db="EMBL/GenBank/DDBJ databases">
        <authorList>
            <person name="Chen W.-M."/>
        </authorList>
    </citation>
    <scope>NUCLEOTIDE SEQUENCE</scope>
    <source>
        <strain evidence="3">NBD-18</strain>
    </source>
</reference>